<dbReference type="PANTHER" id="PTHR48079">
    <property type="entry name" value="PROTEIN YEEZ"/>
    <property type="match status" value="1"/>
</dbReference>
<proteinExistence type="predicted"/>
<dbReference type="Gene3D" id="3.40.50.720">
    <property type="entry name" value="NAD(P)-binding Rossmann-like Domain"/>
    <property type="match status" value="1"/>
</dbReference>
<dbReference type="SUPFAM" id="SSF51735">
    <property type="entry name" value="NAD(P)-binding Rossmann-fold domains"/>
    <property type="match status" value="1"/>
</dbReference>
<dbReference type="InterPro" id="IPR001509">
    <property type="entry name" value="Epimerase_deHydtase"/>
</dbReference>
<evidence type="ECO:0000313" key="3">
    <source>
        <dbReference type="Proteomes" id="UP000253961"/>
    </source>
</evidence>
<dbReference type="AlphaFoldDB" id="A0A369PVT7"/>
<keyword evidence="3" id="KW-1185">Reference proteome</keyword>
<comment type="caution">
    <text evidence="2">The sequence shown here is derived from an EMBL/GenBank/DDBJ whole genome shotgun (WGS) entry which is preliminary data.</text>
</comment>
<evidence type="ECO:0000259" key="1">
    <source>
        <dbReference type="Pfam" id="PF01370"/>
    </source>
</evidence>
<name>A0A369PVT7_9SPHI</name>
<dbReference type="GO" id="GO:0005737">
    <property type="term" value="C:cytoplasm"/>
    <property type="evidence" value="ECO:0007669"/>
    <property type="project" value="TreeGrafter"/>
</dbReference>
<dbReference type="GO" id="GO:0004029">
    <property type="term" value="F:aldehyde dehydrogenase (NAD+) activity"/>
    <property type="evidence" value="ECO:0007669"/>
    <property type="project" value="TreeGrafter"/>
</dbReference>
<dbReference type="EMBL" id="QPKV01000004">
    <property type="protein sequence ID" value="RDC56614.1"/>
    <property type="molecule type" value="Genomic_DNA"/>
</dbReference>
<evidence type="ECO:0000313" key="2">
    <source>
        <dbReference type="EMBL" id="RDC56614.1"/>
    </source>
</evidence>
<gene>
    <name evidence="2" type="ORF">DU508_11235</name>
</gene>
<feature type="domain" description="NAD-dependent epimerase/dehydratase" evidence="1">
    <location>
        <begin position="3"/>
        <end position="212"/>
    </location>
</feature>
<dbReference type="PANTHER" id="PTHR48079:SF6">
    <property type="entry name" value="NAD(P)-BINDING DOMAIN-CONTAINING PROTEIN-RELATED"/>
    <property type="match status" value="1"/>
</dbReference>
<accession>A0A369PVT7</accession>
<protein>
    <submittedName>
        <fullName evidence="2">NAD-dependent epimerase/dehydratase family protein</fullName>
    </submittedName>
</protein>
<dbReference type="CDD" id="cd05262">
    <property type="entry name" value="SDR_a7"/>
    <property type="match status" value="1"/>
</dbReference>
<dbReference type="Proteomes" id="UP000253961">
    <property type="component" value="Unassembled WGS sequence"/>
</dbReference>
<dbReference type="OrthoDB" id="9807212at2"/>
<organism evidence="2 3">
    <name type="scientific">Pedobacter chinensis</name>
    <dbReference type="NCBI Taxonomy" id="2282421"/>
    <lineage>
        <taxon>Bacteria</taxon>
        <taxon>Pseudomonadati</taxon>
        <taxon>Bacteroidota</taxon>
        <taxon>Sphingobacteriia</taxon>
        <taxon>Sphingobacteriales</taxon>
        <taxon>Sphingobacteriaceae</taxon>
        <taxon>Pedobacter</taxon>
    </lineage>
</organism>
<dbReference type="Pfam" id="PF01370">
    <property type="entry name" value="Epimerase"/>
    <property type="match status" value="1"/>
</dbReference>
<dbReference type="InterPro" id="IPR036291">
    <property type="entry name" value="NAD(P)-bd_dom_sf"/>
</dbReference>
<reference evidence="2 3" key="1">
    <citation type="submission" date="2018-07" db="EMBL/GenBank/DDBJ databases">
        <title>Pedobacter sp. nov., isolated from soil.</title>
        <authorList>
            <person name="Zhou L.Y."/>
            <person name="Du Z.J."/>
        </authorList>
    </citation>
    <scope>NUCLEOTIDE SEQUENCE [LARGE SCALE GENOMIC DNA]</scope>
    <source>
        <strain evidence="2 3">JDX94</strain>
    </source>
</reference>
<dbReference type="InterPro" id="IPR051783">
    <property type="entry name" value="NAD(P)-dependent_oxidoreduct"/>
</dbReference>
<sequence>MRIFVTGATGFVGSAVVEELIRAGHQVVGLARNEQAKKTLQSLGAEVHDGDLEDLKSLTAGARSADAVIHTGFIHDFSRFKEVCEIDRKAIEALGNALAGTNRPLIVTSGTLVVGSRQVVTENIFPDYEHSLNPRAASEQAVDRLAEKGINVSVVRLSPSVHGNGDRHGFIPMLIDLAKKSGVSAYVDQGENRWTAVHRLDAAVLFQLALQNTIPGMRFHGVAEESITLKSIAEAIGSKLGLPVVSKSGKEASEHFTWFEHFAGIDGPASAASTRAQLNWHPSHPTLMQDLQGNVYF</sequence>